<reference evidence="2 3" key="1">
    <citation type="submission" date="2021-03" db="EMBL/GenBank/DDBJ databases">
        <title>Novel species identification of genus Shewanella.</title>
        <authorList>
            <person name="Liu G."/>
            <person name="Zhang Q."/>
        </authorList>
    </citation>
    <scope>NUCLEOTIDE SEQUENCE [LARGE SCALE GENOMIC DNA]</scope>
    <source>
        <strain evidence="2 3">FJAT-53726</strain>
    </source>
</reference>
<keyword evidence="1" id="KW-0812">Transmembrane</keyword>
<evidence type="ECO:0000256" key="1">
    <source>
        <dbReference type="SAM" id="Phobius"/>
    </source>
</evidence>
<dbReference type="AlphaFoldDB" id="A0A975AKC2"/>
<name>A0A975AKC2_9GAMM</name>
<accession>A0A975AKC2</accession>
<dbReference type="KEGG" id="scyp:JYB88_12375"/>
<dbReference type="RefSeq" id="WP_207324313.1">
    <property type="nucleotide sequence ID" value="NZ_CP071504.1"/>
</dbReference>
<organism evidence="2 3">
    <name type="scientific">Shewanella cyperi</name>
    <dbReference type="NCBI Taxonomy" id="2814292"/>
    <lineage>
        <taxon>Bacteria</taxon>
        <taxon>Pseudomonadati</taxon>
        <taxon>Pseudomonadota</taxon>
        <taxon>Gammaproteobacteria</taxon>
        <taxon>Alteromonadales</taxon>
        <taxon>Shewanellaceae</taxon>
        <taxon>Shewanella</taxon>
    </lineage>
</organism>
<dbReference type="EMBL" id="CP071504">
    <property type="protein sequence ID" value="QSX29043.1"/>
    <property type="molecule type" value="Genomic_DNA"/>
</dbReference>
<sequence>MAQKRLTVYYDGACPTCVRDRANYEKLAGKQGAEVEWFDITGKEQQLCQLGIDPKKALRELHVRDEQQQLHVEMDAYILLMQRVWLLKPLAWFIGLPFIRPWLSRLYHKMVSERLERTGRG</sequence>
<gene>
    <name evidence="2" type="ORF">JYB88_12375</name>
</gene>
<keyword evidence="3" id="KW-1185">Reference proteome</keyword>
<keyword evidence="1" id="KW-1133">Transmembrane helix</keyword>
<dbReference type="Proteomes" id="UP000663281">
    <property type="component" value="Chromosome"/>
</dbReference>
<feature type="transmembrane region" description="Helical" evidence="1">
    <location>
        <begin position="84"/>
        <end position="103"/>
    </location>
</feature>
<evidence type="ECO:0000313" key="3">
    <source>
        <dbReference type="Proteomes" id="UP000663281"/>
    </source>
</evidence>
<dbReference type="InterPro" id="IPR007263">
    <property type="entry name" value="DCC1-like"/>
</dbReference>
<dbReference type="Pfam" id="PF04134">
    <property type="entry name" value="DCC1-like"/>
    <property type="match status" value="1"/>
</dbReference>
<evidence type="ECO:0000313" key="2">
    <source>
        <dbReference type="EMBL" id="QSX29043.1"/>
    </source>
</evidence>
<dbReference type="GO" id="GO:0015035">
    <property type="term" value="F:protein-disulfide reductase activity"/>
    <property type="evidence" value="ECO:0007669"/>
    <property type="project" value="InterPro"/>
</dbReference>
<keyword evidence="1" id="KW-0472">Membrane</keyword>
<protein>
    <submittedName>
        <fullName evidence="2">DUF393 domain-containing protein</fullName>
    </submittedName>
</protein>
<proteinExistence type="predicted"/>